<dbReference type="PANTHER" id="PTHR22893:SF91">
    <property type="entry name" value="NADPH DEHYDROGENASE 2-RELATED"/>
    <property type="match status" value="1"/>
</dbReference>
<evidence type="ECO:0000313" key="2">
    <source>
        <dbReference type="EMBL" id="KIW62891.1"/>
    </source>
</evidence>
<dbReference type="CDD" id="cd02933">
    <property type="entry name" value="OYE_like_FMN"/>
    <property type="match status" value="1"/>
</dbReference>
<feature type="domain" description="NADH:flavin oxidoreductase/NADH oxidase N-terminal" evidence="1">
    <location>
        <begin position="12"/>
        <end position="342"/>
    </location>
</feature>
<gene>
    <name evidence="2" type="ORF">PV04_09783</name>
</gene>
<dbReference type="STRING" id="5601.A0A0D2CCV5"/>
<dbReference type="Proteomes" id="UP000054266">
    <property type="component" value="Unassembled WGS sequence"/>
</dbReference>
<name>A0A0D2CCV5_9EURO</name>
<evidence type="ECO:0000259" key="1">
    <source>
        <dbReference type="Pfam" id="PF00724"/>
    </source>
</evidence>
<dbReference type="InterPro" id="IPR013785">
    <property type="entry name" value="Aldolase_TIM"/>
</dbReference>
<dbReference type="InterPro" id="IPR045247">
    <property type="entry name" value="Oye-like"/>
</dbReference>
<dbReference type="GO" id="GO:0010181">
    <property type="term" value="F:FMN binding"/>
    <property type="evidence" value="ECO:0007669"/>
    <property type="project" value="InterPro"/>
</dbReference>
<dbReference type="AlphaFoldDB" id="A0A0D2CCV5"/>
<dbReference type="InterPro" id="IPR001155">
    <property type="entry name" value="OxRdtase_FMN_N"/>
</dbReference>
<protein>
    <recommendedName>
        <fullName evidence="1">NADH:flavin oxidoreductase/NADH oxidase N-terminal domain-containing protein</fullName>
    </recommendedName>
</protein>
<organism evidence="2 3">
    <name type="scientific">Phialophora macrospora</name>
    <dbReference type="NCBI Taxonomy" id="1851006"/>
    <lineage>
        <taxon>Eukaryota</taxon>
        <taxon>Fungi</taxon>
        <taxon>Dikarya</taxon>
        <taxon>Ascomycota</taxon>
        <taxon>Pezizomycotina</taxon>
        <taxon>Eurotiomycetes</taxon>
        <taxon>Chaetothyriomycetidae</taxon>
        <taxon>Chaetothyriales</taxon>
        <taxon>Herpotrichiellaceae</taxon>
        <taxon>Phialophora</taxon>
    </lineage>
</organism>
<dbReference type="HOGENOM" id="CLU_012153_0_0_1"/>
<sequence>MGSLSPAHSSRLFEPLKLGNLTLQHRLAMAPLTRFRADDSHVQLPFTAKYYEQRASVPGTLIITEATFISPKAGGYPNVPGIYNQEQIAAWRKITDAVHAKGSYMFMQLWALGRAANPEVLQAEGPFDVVSASDIPIDSEHGVPRPLTKEEIATYVQEYVQAARNAIEAGFDGVELHGANGYLIDQFLQDMTNRRTDEYGGSIENRSRFALEATKAVVDAIGAEKVGIRLSPFSSFQGMKMQDPYPQFTHVMEGLKKLNLAYVHLVESRVSGNADIEGTEKVDPLLDVWGNASPVLLAGGFRPASAKRAVDEEYKDRDIVIVFGRYFISSPDLPFRIAHDIELAPYDRSRFYNPKSESGYLDYPFSKEFEQANGKL</sequence>
<evidence type="ECO:0000313" key="3">
    <source>
        <dbReference type="Proteomes" id="UP000054266"/>
    </source>
</evidence>
<dbReference type="Gene3D" id="3.20.20.70">
    <property type="entry name" value="Aldolase class I"/>
    <property type="match status" value="1"/>
</dbReference>
<dbReference type="EMBL" id="KN846962">
    <property type="protein sequence ID" value="KIW62891.1"/>
    <property type="molecule type" value="Genomic_DNA"/>
</dbReference>
<proteinExistence type="predicted"/>
<keyword evidence="3" id="KW-1185">Reference proteome</keyword>
<dbReference type="PANTHER" id="PTHR22893">
    <property type="entry name" value="NADH OXIDOREDUCTASE-RELATED"/>
    <property type="match status" value="1"/>
</dbReference>
<reference evidence="2 3" key="1">
    <citation type="submission" date="2015-01" db="EMBL/GenBank/DDBJ databases">
        <title>The Genome Sequence of Capronia semiimmersa CBS27337.</title>
        <authorList>
            <consortium name="The Broad Institute Genomics Platform"/>
            <person name="Cuomo C."/>
            <person name="de Hoog S."/>
            <person name="Gorbushina A."/>
            <person name="Stielow B."/>
            <person name="Teixiera M."/>
            <person name="Abouelleil A."/>
            <person name="Chapman S.B."/>
            <person name="Priest M."/>
            <person name="Young S.K."/>
            <person name="Wortman J."/>
            <person name="Nusbaum C."/>
            <person name="Birren B."/>
        </authorList>
    </citation>
    <scope>NUCLEOTIDE SEQUENCE [LARGE SCALE GENOMIC DNA]</scope>
    <source>
        <strain evidence="2 3">CBS 27337</strain>
    </source>
</reference>
<dbReference type="FunFam" id="3.20.20.70:FF:000138">
    <property type="entry name" value="NADPH dehydrogenase 1"/>
    <property type="match status" value="1"/>
</dbReference>
<dbReference type="Pfam" id="PF00724">
    <property type="entry name" value="Oxidored_FMN"/>
    <property type="match status" value="1"/>
</dbReference>
<dbReference type="GO" id="GO:0003959">
    <property type="term" value="F:NADPH dehydrogenase activity"/>
    <property type="evidence" value="ECO:0007669"/>
    <property type="project" value="TreeGrafter"/>
</dbReference>
<dbReference type="SUPFAM" id="SSF51395">
    <property type="entry name" value="FMN-linked oxidoreductases"/>
    <property type="match status" value="1"/>
</dbReference>
<accession>A0A0D2CCV5</accession>